<proteinExistence type="predicted"/>
<name>I2GBV2_9BACT</name>
<evidence type="ECO:0000313" key="1">
    <source>
        <dbReference type="EMBL" id="CCH51376.1"/>
    </source>
</evidence>
<dbReference type="STRING" id="1185876.BN8_00296"/>
<dbReference type="Proteomes" id="UP000009309">
    <property type="component" value="Unassembled WGS sequence"/>
</dbReference>
<protein>
    <recommendedName>
        <fullName evidence="3">Phosphoribosylpyrophosphate synthetase</fullName>
    </recommendedName>
</protein>
<evidence type="ECO:0008006" key="3">
    <source>
        <dbReference type="Google" id="ProtNLM"/>
    </source>
</evidence>
<comment type="caution">
    <text evidence="1">The sequence shown here is derived from an EMBL/GenBank/DDBJ whole genome shotgun (WGS) entry which is preliminary data.</text>
</comment>
<reference evidence="1 2" key="1">
    <citation type="journal article" date="2012" name="J. Bacteriol.">
        <title>Genome Sequence of the Filamentous Bacterium Fibrisoma limi BUZ 3T.</title>
        <authorList>
            <person name="Filippini M."/>
            <person name="Qi W."/>
            <person name="Jaenicke S."/>
            <person name="Goesmann A."/>
            <person name="Smits T.H."/>
            <person name="Bagheri H.C."/>
        </authorList>
    </citation>
    <scope>NUCLEOTIDE SEQUENCE [LARGE SCALE GENOMIC DNA]</scope>
    <source>
        <strain evidence="2">BUZ 3T</strain>
    </source>
</reference>
<organism evidence="1 2">
    <name type="scientific">Fibrisoma limi BUZ 3</name>
    <dbReference type="NCBI Taxonomy" id="1185876"/>
    <lineage>
        <taxon>Bacteria</taxon>
        <taxon>Pseudomonadati</taxon>
        <taxon>Bacteroidota</taxon>
        <taxon>Cytophagia</taxon>
        <taxon>Cytophagales</taxon>
        <taxon>Spirosomataceae</taxon>
        <taxon>Fibrisoma</taxon>
    </lineage>
</organism>
<dbReference type="EMBL" id="CAIT01000004">
    <property type="protein sequence ID" value="CCH51376.1"/>
    <property type="molecule type" value="Genomic_DNA"/>
</dbReference>
<dbReference type="AlphaFoldDB" id="I2GBV2"/>
<keyword evidence="2" id="KW-1185">Reference proteome</keyword>
<sequence>MKGSRQPKHRLVGMNRRVIQGRQQVHGLLITFAKLQTHPQSASIMQTYDTVTEALDDLRRQGFTRDYNLHTNHLKCQQDGVELPPDQFEILNVFRFEGMTDPGDETIIYALEEKNGQRGTLVNAYGPYSDDMSAEMVQKLHVHNG</sequence>
<gene>
    <name evidence="1" type="ORF">BN8_00296</name>
</gene>
<dbReference type="eggNOG" id="ENOG5032Y92">
    <property type="taxonomic scope" value="Bacteria"/>
</dbReference>
<accession>I2GBV2</accession>
<evidence type="ECO:0000313" key="2">
    <source>
        <dbReference type="Proteomes" id="UP000009309"/>
    </source>
</evidence>